<proteinExistence type="predicted"/>
<protein>
    <recommendedName>
        <fullName evidence="1">HTH luxR-type domain-containing protein</fullName>
    </recommendedName>
</protein>
<keyword evidence="3" id="KW-1185">Reference proteome</keyword>
<comment type="caution">
    <text evidence="2">The sequence shown here is derived from an EMBL/GenBank/DDBJ whole genome shotgun (WGS) entry which is preliminary data.</text>
</comment>
<dbReference type="InterPro" id="IPR016032">
    <property type="entry name" value="Sig_transdc_resp-reg_C-effctor"/>
</dbReference>
<feature type="domain" description="HTH luxR-type" evidence="1">
    <location>
        <begin position="26"/>
        <end position="83"/>
    </location>
</feature>
<dbReference type="AlphaFoldDB" id="A0A7X3MVU4"/>
<evidence type="ECO:0000313" key="3">
    <source>
        <dbReference type="Proteomes" id="UP000436483"/>
    </source>
</evidence>
<sequence>MTARDLQRCLCQRLNSDWERHQDYRDLALSLPETEVLRRLTTGQELGDIAAQLSVSEAAVKEHIRSVFRKARARTMADQAGRLSVL</sequence>
<dbReference type="GO" id="GO:0003677">
    <property type="term" value="F:DNA binding"/>
    <property type="evidence" value="ECO:0007669"/>
    <property type="project" value="InterPro"/>
</dbReference>
<reference evidence="2 3" key="2">
    <citation type="submission" date="2020-01" db="EMBL/GenBank/DDBJ databases">
        <title>Microvirga sp. nov., an arsenate reduction bacterium isolated from Tibet hotspring sediments.</title>
        <authorList>
            <person name="Xian W.-D."/>
            <person name="Li W.-J."/>
        </authorList>
    </citation>
    <scope>NUCLEOTIDE SEQUENCE [LARGE SCALE GENOMIC DNA]</scope>
    <source>
        <strain evidence="2 3">KCTC 23863</strain>
    </source>
</reference>
<reference evidence="2 3" key="1">
    <citation type="submission" date="2019-12" db="EMBL/GenBank/DDBJ databases">
        <authorList>
            <person name="Yuan C.-G."/>
        </authorList>
    </citation>
    <scope>NUCLEOTIDE SEQUENCE [LARGE SCALE GENOMIC DNA]</scope>
    <source>
        <strain evidence="2 3">KCTC 23863</strain>
    </source>
</reference>
<dbReference type="Pfam" id="PF00196">
    <property type="entry name" value="GerE"/>
    <property type="match status" value="1"/>
</dbReference>
<organism evidence="2 3">
    <name type="scientific">Microvirga makkahensis</name>
    <dbReference type="NCBI Taxonomy" id="1128670"/>
    <lineage>
        <taxon>Bacteria</taxon>
        <taxon>Pseudomonadati</taxon>
        <taxon>Pseudomonadota</taxon>
        <taxon>Alphaproteobacteria</taxon>
        <taxon>Hyphomicrobiales</taxon>
        <taxon>Methylobacteriaceae</taxon>
        <taxon>Microvirga</taxon>
    </lineage>
</organism>
<name>A0A7X3MVU4_9HYPH</name>
<dbReference type="Gene3D" id="1.10.10.10">
    <property type="entry name" value="Winged helix-like DNA-binding domain superfamily/Winged helix DNA-binding domain"/>
    <property type="match status" value="1"/>
</dbReference>
<dbReference type="SUPFAM" id="SSF46894">
    <property type="entry name" value="C-terminal effector domain of the bipartite response regulators"/>
    <property type="match status" value="1"/>
</dbReference>
<dbReference type="PRINTS" id="PR00038">
    <property type="entry name" value="HTHLUXR"/>
</dbReference>
<accession>A0A7X3MVU4</accession>
<dbReference type="OrthoDB" id="9814495at2"/>
<dbReference type="SMART" id="SM00421">
    <property type="entry name" value="HTH_LUXR"/>
    <property type="match status" value="1"/>
</dbReference>
<dbReference type="InterPro" id="IPR000792">
    <property type="entry name" value="Tscrpt_reg_LuxR_C"/>
</dbReference>
<dbReference type="RefSeq" id="WP_160887730.1">
    <property type="nucleotide sequence ID" value="NZ_WURB01000026.1"/>
</dbReference>
<evidence type="ECO:0000259" key="1">
    <source>
        <dbReference type="SMART" id="SM00421"/>
    </source>
</evidence>
<dbReference type="InterPro" id="IPR036388">
    <property type="entry name" value="WH-like_DNA-bd_sf"/>
</dbReference>
<gene>
    <name evidence="2" type="ORF">GR328_22150</name>
</gene>
<dbReference type="EMBL" id="WURB01000026">
    <property type="protein sequence ID" value="MXQ14109.1"/>
    <property type="molecule type" value="Genomic_DNA"/>
</dbReference>
<evidence type="ECO:0000313" key="2">
    <source>
        <dbReference type="EMBL" id="MXQ14109.1"/>
    </source>
</evidence>
<dbReference type="Proteomes" id="UP000436483">
    <property type="component" value="Unassembled WGS sequence"/>
</dbReference>
<dbReference type="GO" id="GO:0006355">
    <property type="term" value="P:regulation of DNA-templated transcription"/>
    <property type="evidence" value="ECO:0007669"/>
    <property type="project" value="InterPro"/>
</dbReference>